<feature type="region of interest" description="Disordered" evidence="10">
    <location>
        <begin position="896"/>
        <end position="922"/>
    </location>
</feature>
<comment type="similarity">
    <text evidence="2 8">Belongs to the type II topoisomerase GyrA/ParC subunit family.</text>
</comment>
<feature type="active site" description="O-(5'-phospho-DNA)-tyrosine intermediate" evidence="8 9">
    <location>
        <position position="127"/>
    </location>
</feature>
<organism evidence="12 13">
    <name type="scientific">Rhodospira trueperi</name>
    <dbReference type="NCBI Taxonomy" id="69960"/>
    <lineage>
        <taxon>Bacteria</taxon>
        <taxon>Pseudomonadati</taxon>
        <taxon>Pseudomonadota</taxon>
        <taxon>Alphaproteobacteria</taxon>
        <taxon>Rhodospirillales</taxon>
        <taxon>Rhodospirillaceae</taxon>
        <taxon>Rhodospira</taxon>
    </lineage>
</organism>
<dbReference type="InterPro" id="IPR005743">
    <property type="entry name" value="GyrA"/>
</dbReference>
<keyword evidence="3 8" id="KW-0547">Nucleotide-binding</keyword>
<dbReference type="HAMAP" id="MF_01897">
    <property type="entry name" value="GyrA"/>
    <property type="match status" value="1"/>
</dbReference>
<protein>
    <recommendedName>
        <fullName evidence="8">DNA gyrase subunit A</fullName>
        <ecNumber evidence="8">5.6.2.2</ecNumber>
    </recommendedName>
</protein>
<dbReference type="FunFam" id="1.10.268.10:FF:000001">
    <property type="entry name" value="DNA gyrase subunit A"/>
    <property type="match status" value="1"/>
</dbReference>
<dbReference type="InterPro" id="IPR013760">
    <property type="entry name" value="Topo_IIA-like_dom_sf"/>
</dbReference>
<evidence type="ECO:0000256" key="2">
    <source>
        <dbReference type="ARBA" id="ARBA00008263"/>
    </source>
</evidence>
<gene>
    <name evidence="8" type="primary">gyrA</name>
    <name evidence="12" type="ORF">SAMN05421720_1086</name>
</gene>
<dbReference type="PANTHER" id="PTHR43493">
    <property type="entry name" value="DNA GYRASE/TOPOISOMERASE SUBUNIT A"/>
    <property type="match status" value="1"/>
</dbReference>
<evidence type="ECO:0000256" key="6">
    <source>
        <dbReference type="ARBA" id="ARBA00023125"/>
    </source>
</evidence>
<dbReference type="InterPro" id="IPR050220">
    <property type="entry name" value="Type_II_DNA_Topoisomerases"/>
</dbReference>
<dbReference type="Gene3D" id="3.30.1360.40">
    <property type="match status" value="1"/>
</dbReference>
<dbReference type="NCBIfam" id="NF004044">
    <property type="entry name" value="PRK05561.1"/>
    <property type="match status" value="1"/>
</dbReference>
<dbReference type="OrthoDB" id="9806486at2"/>
<keyword evidence="7 8" id="KW-0413">Isomerase</keyword>
<dbReference type="InterPro" id="IPR013757">
    <property type="entry name" value="Topo_IIA_A_a_sf"/>
</dbReference>
<evidence type="ECO:0000313" key="13">
    <source>
        <dbReference type="Proteomes" id="UP000199412"/>
    </source>
</evidence>
<sequence length="922" mass="101355">MTDPSDTPPASDIAPVTIEDEMRRSYLDYAMSVIVSRALPDVRDGLKPVHRRILYAMNENGYVYNRPFRKSARIVGDVMGQYHPHGDSAIYDAMVRMAQDFSMRLKLIDGQGNFGSMDGDKAAAMRYTEARLSKAAHALLEDIDKDTVDFQPNYDENSVEPVVLPARFPNLLVNGAGGIAVGMATNLPPHNLGEVIDATLALIDDPELSAEDLLEIVPGPDFPTGALVMGKAGIRAAYLTGRGSIVMRARCTIEPMARDREAIVVTEVPYQVNKAAMIERMAEMVRDKKLEGISDIRDESDRRGVRVVIEVKRDAVADVVLNQLYRFTALQTSFGVNMLALDQGRPRMLTLMDILKAFIAFREEVIRRRTIHELGKARDRAHVLVGLAVAVVNVDRVVAMIRGAPDPQTARERLMAEAWPVGEVAPMIALIDEPGRGVEDGCYRLSETQARAILDLRLHRLTGLEREKIQEELREIGARIEEYLAILGSREKLFAVMRGELAEVREAFATPRRTELQDVEFEVDDESLIAREDMVVTVTNTGYIKRVPLSTYRAQRRGGKGRAGMAMRDEDFVTSVFVASTHTPLLFFSSAGIVYKLKVHRLPQGTPQARGKAMVNLLPLGEGETISTIMDLPEDEDTWGELDVMFATASGSVRRNKLSDFTNIMANGKIAMKLEPGDSLIAVRTCSETDDVLLATHAGKCIRFPVGEVRVFAGRTSTGVRGIRLGKGDRVISMGILHHVEHDPATRAAFLKRANQLRRRPDEEDGEADRAPDVEAEAVEPGALSDDDYERMAEGEEFVLTVTENGFGKRTSSYEYRITGRGGQGIINIDTAARNGNVVASFPVAADDQIMLITNAGKLIRMPLNDVRIAGRKTLGVRLFRTADDEVVVSAAHLPASLADGDNDENDGDHGGAEDGDVGSEP</sequence>
<feature type="domain" description="Topo IIA-type catalytic" evidence="11">
    <location>
        <begin position="39"/>
        <end position="534"/>
    </location>
</feature>
<evidence type="ECO:0000256" key="5">
    <source>
        <dbReference type="ARBA" id="ARBA00023029"/>
    </source>
</evidence>
<comment type="subunit">
    <text evidence="8">Heterotetramer, composed of two GyrA and two GyrB chains. In the heterotetramer, GyrA contains the active site tyrosine that forms a transient covalent intermediate with DNA, while GyrB binds cofactors and catalyzes ATP hydrolysis.</text>
</comment>
<dbReference type="InterPro" id="IPR006691">
    <property type="entry name" value="GyrA/parC_rep"/>
</dbReference>
<comment type="miscellaneous">
    <text evidence="8">Few gyrases are as efficient as E.coli at forming negative supercoils. Not all organisms have 2 type II topoisomerases; in organisms with a single type II topoisomerase this enzyme also has to decatenate newly replicated chromosomes.</text>
</comment>
<dbReference type="Gene3D" id="3.90.199.10">
    <property type="entry name" value="Topoisomerase II, domain 5"/>
    <property type="match status" value="1"/>
</dbReference>
<dbReference type="GO" id="GO:0006265">
    <property type="term" value="P:DNA topological change"/>
    <property type="evidence" value="ECO:0007669"/>
    <property type="project" value="UniProtKB-UniRule"/>
</dbReference>
<dbReference type="RefSeq" id="WP_092786315.1">
    <property type="nucleotide sequence ID" value="NZ_FNAP01000008.1"/>
</dbReference>
<dbReference type="Pfam" id="PF03989">
    <property type="entry name" value="DNA_gyraseA_C"/>
    <property type="match status" value="6"/>
</dbReference>
<feature type="region of interest" description="Disordered" evidence="10">
    <location>
        <begin position="757"/>
        <end position="787"/>
    </location>
</feature>
<dbReference type="GO" id="GO:0005694">
    <property type="term" value="C:chromosome"/>
    <property type="evidence" value="ECO:0007669"/>
    <property type="project" value="InterPro"/>
</dbReference>
<dbReference type="InterPro" id="IPR002205">
    <property type="entry name" value="Topo_IIA_dom_A"/>
</dbReference>
<keyword evidence="6 8" id="KW-0238">DNA-binding</keyword>
<dbReference type="CDD" id="cd00187">
    <property type="entry name" value="TOP4c"/>
    <property type="match status" value="1"/>
</dbReference>
<name>A0A1G7DSH5_9PROT</name>
<evidence type="ECO:0000259" key="11">
    <source>
        <dbReference type="PROSITE" id="PS52040"/>
    </source>
</evidence>
<dbReference type="SUPFAM" id="SSF56719">
    <property type="entry name" value="Type II DNA topoisomerase"/>
    <property type="match status" value="1"/>
</dbReference>
<dbReference type="STRING" id="69960.SAMN05421720_1086"/>
<dbReference type="GO" id="GO:0009330">
    <property type="term" value="C:DNA topoisomerase type II (double strand cut, ATP-hydrolyzing) complex"/>
    <property type="evidence" value="ECO:0007669"/>
    <property type="project" value="TreeGrafter"/>
</dbReference>
<keyword evidence="13" id="KW-1185">Reference proteome</keyword>
<dbReference type="Proteomes" id="UP000199412">
    <property type="component" value="Unassembled WGS sequence"/>
</dbReference>
<proteinExistence type="inferred from homology"/>
<feature type="short sequence motif" description="GyrA-box" evidence="8">
    <location>
        <begin position="555"/>
        <end position="561"/>
    </location>
</feature>
<comment type="subcellular location">
    <subcellularLocation>
        <location evidence="8">Cytoplasm</location>
    </subcellularLocation>
</comment>
<dbReference type="NCBIfam" id="TIGR01063">
    <property type="entry name" value="gyrA"/>
    <property type="match status" value="1"/>
</dbReference>
<dbReference type="GO" id="GO:0006261">
    <property type="term" value="P:DNA-templated DNA replication"/>
    <property type="evidence" value="ECO:0007669"/>
    <property type="project" value="UniProtKB-UniRule"/>
</dbReference>
<dbReference type="InterPro" id="IPR035516">
    <property type="entry name" value="Gyrase/topoIV_suA_C"/>
</dbReference>
<dbReference type="GO" id="GO:0005524">
    <property type="term" value="F:ATP binding"/>
    <property type="evidence" value="ECO:0007669"/>
    <property type="project" value="UniProtKB-UniRule"/>
</dbReference>
<evidence type="ECO:0000256" key="4">
    <source>
        <dbReference type="ARBA" id="ARBA00022840"/>
    </source>
</evidence>
<dbReference type="GO" id="GO:0034335">
    <property type="term" value="F:DNA negative supercoiling activity"/>
    <property type="evidence" value="ECO:0007669"/>
    <property type="project" value="UniProtKB-ARBA"/>
</dbReference>
<comment type="catalytic activity">
    <reaction evidence="1 8 9">
        <text>ATP-dependent breakage, passage and rejoining of double-stranded DNA.</text>
        <dbReference type="EC" id="5.6.2.2"/>
    </reaction>
</comment>
<keyword evidence="4 8" id="KW-0067">ATP-binding</keyword>
<evidence type="ECO:0000256" key="10">
    <source>
        <dbReference type="SAM" id="MobiDB-lite"/>
    </source>
</evidence>
<accession>A0A1G7DSH5</accession>
<dbReference type="EC" id="5.6.2.2" evidence="8"/>
<dbReference type="InterPro" id="IPR013758">
    <property type="entry name" value="Topo_IIA_A/C_ab"/>
</dbReference>
<dbReference type="Pfam" id="PF00521">
    <property type="entry name" value="DNA_topoisoIV"/>
    <property type="match status" value="1"/>
</dbReference>
<dbReference type="EMBL" id="FNAP01000008">
    <property type="protein sequence ID" value="SDE54438.1"/>
    <property type="molecule type" value="Genomic_DNA"/>
</dbReference>
<evidence type="ECO:0000256" key="8">
    <source>
        <dbReference type="HAMAP-Rule" id="MF_01897"/>
    </source>
</evidence>
<dbReference type="FunFam" id="3.30.1360.40:FF:000002">
    <property type="entry name" value="DNA gyrase subunit A"/>
    <property type="match status" value="1"/>
</dbReference>
<evidence type="ECO:0000256" key="1">
    <source>
        <dbReference type="ARBA" id="ARBA00000185"/>
    </source>
</evidence>
<keyword evidence="8" id="KW-0963">Cytoplasm</keyword>
<reference evidence="12 13" key="1">
    <citation type="submission" date="2016-10" db="EMBL/GenBank/DDBJ databases">
        <authorList>
            <person name="de Groot N.N."/>
        </authorList>
    </citation>
    <scope>NUCLEOTIDE SEQUENCE [LARGE SCALE GENOMIC DNA]</scope>
    <source>
        <strain evidence="12 13">ATCC 700224</strain>
    </source>
</reference>
<dbReference type="SMART" id="SM00434">
    <property type="entry name" value="TOP4c"/>
    <property type="match status" value="1"/>
</dbReference>
<evidence type="ECO:0000256" key="3">
    <source>
        <dbReference type="ARBA" id="ARBA00022741"/>
    </source>
</evidence>
<dbReference type="PANTHER" id="PTHR43493:SF5">
    <property type="entry name" value="DNA GYRASE SUBUNIT A, CHLOROPLASTIC_MITOCHONDRIAL"/>
    <property type="match status" value="1"/>
</dbReference>
<dbReference type="SUPFAM" id="SSF101904">
    <property type="entry name" value="GyrA/ParC C-terminal domain-like"/>
    <property type="match status" value="1"/>
</dbReference>
<evidence type="ECO:0000256" key="9">
    <source>
        <dbReference type="PROSITE-ProRule" id="PRU01384"/>
    </source>
</evidence>
<dbReference type="GO" id="GO:0005737">
    <property type="term" value="C:cytoplasm"/>
    <property type="evidence" value="ECO:0007669"/>
    <property type="project" value="UniProtKB-SubCell"/>
</dbReference>
<evidence type="ECO:0000256" key="7">
    <source>
        <dbReference type="ARBA" id="ARBA00023235"/>
    </source>
</evidence>
<dbReference type="NCBIfam" id="NF004043">
    <property type="entry name" value="PRK05560.1"/>
    <property type="match status" value="1"/>
</dbReference>
<dbReference type="PROSITE" id="PS52040">
    <property type="entry name" value="TOPO_IIA"/>
    <property type="match status" value="1"/>
</dbReference>
<dbReference type="Gene3D" id="1.10.268.10">
    <property type="entry name" value="Topoisomerase, domain 3"/>
    <property type="match status" value="1"/>
</dbReference>
<dbReference type="Gene3D" id="2.120.10.90">
    <property type="entry name" value="DNA gyrase/topoisomerase IV, subunit A, C-terminal"/>
    <property type="match status" value="1"/>
</dbReference>
<dbReference type="FunFam" id="3.90.199.10:FF:000001">
    <property type="entry name" value="DNA gyrase subunit A"/>
    <property type="match status" value="1"/>
</dbReference>
<dbReference type="GO" id="GO:0003677">
    <property type="term" value="F:DNA binding"/>
    <property type="evidence" value="ECO:0007669"/>
    <property type="project" value="UniProtKB-UniRule"/>
</dbReference>
<dbReference type="AlphaFoldDB" id="A0A1G7DSH5"/>
<comment type="function">
    <text evidence="8">A type II topoisomerase that negatively supercoils closed circular double-stranded (ds) DNA in an ATP-dependent manner to modulate DNA topology and maintain chromosomes in an underwound state. Negative supercoiling favors strand separation, and DNA replication, transcription, recombination and repair, all of which involve strand separation. Also able to catalyze the interconversion of other topological isomers of dsDNA rings, including catenanes and knotted rings. Type II topoisomerases break and join 2 DNA strands simultaneously in an ATP-dependent manner.</text>
</comment>
<evidence type="ECO:0000313" key="12">
    <source>
        <dbReference type="EMBL" id="SDE54438.1"/>
    </source>
</evidence>
<keyword evidence="5 8" id="KW-0799">Topoisomerase</keyword>